<protein>
    <submittedName>
        <fullName evidence="1">Uncharacterized protein</fullName>
    </submittedName>
</protein>
<proteinExistence type="predicted"/>
<reference evidence="1 2" key="1">
    <citation type="submission" date="2019-03" db="EMBL/GenBank/DDBJ databases">
        <title>Deep-cultivation of Planctomycetes and their phenomic and genomic characterization uncovers novel biology.</title>
        <authorList>
            <person name="Wiegand S."/>
            <person name="Jogler M."/>
            <person name="Boedeker C."/>
            <person name="Pinto D."/>
            <person name="Vollmers J."/>
            <person name="Rivas-Marin E."/>
            <person name="Kohn T."/>
            <person name="Peeters S.H."/>
            <person name="Heuer A."/>
            <person name="Rast P."/>
            <person name="Oberbeckmann S."/>
            <person name="Bunk B."/>
            <person name="Jeske O."/>
            <person name="Meyerdierks A."/>
            <person name="Storesund J.E."/>
            <person name="Kallscheuer N."/>
            <person name="Luecker S."/>
            <person name="Lage O.M."/>
            <person name="Pohl T."/>
            <person name="Merkel B.J."/>
            <person name="Hornburger P."/>
            <person name="Mueller R.-W."/>
            <person name="Bruemmer F."/>
            <person name="Labrenz M."/>
            <person name="Spormann A.M."/>
            <person name="Op den Camp H."/>
            <person name="Overmann J."/>
            <person name="Amann R."/>
            <person name="Jetten M.S.M."/>
            <person name="Mascher T."/>
            <person name="Medema M.H."/>
            <person name="Devos D.P."/>
            <person name="Kaster A.-K."/>
            <person name="Ovreas L."/>
            <person name="Rohde M."/>
            <person name="Galperin M.Y."/>
            <person name="Jogler C."/>
        </authorList>
    </citation>
    <scope>NUCLEOTIDE SEQUENCE [LARGE SCALE GENOMIC DNA]</scope>
    <source>
        <strain evidence="1 2">V144</strain>
    </source>
</reference>
<evidence type="ECO:0000313" key="1">
    <source>
        <dbReference type="EMBL" id="QDT99468.1"/>
    </source>
</evidence>
<dbReference type="RefSeq" id="WP_144989028.1">
    <property type="nucleotide sequence ID" value="NZ_CP037920.1"/>
</dbReference>
<accession>A0A517W2J0</accession>
<name>A0A517W2J0_9PLAN</name>
<dbReference type="AlphaFoldDB" id="A0A517W2J0"/>
<dbReference type="Proteomes" id="UP000318704">
    <property type="component" value="Chromosome"/>
</dbReference>
<sequence length="83" mass="8832">MAISSVTSTMHTALSGIDRIGQRIEQIAGNVASGIESEAGESSQVIKSGIIDLPQLKHEAVANMKVFETAQSLLNPLLTQNRK</sequence>
<dbReference type="EMBL" id="CP037920">
    <property type="protein sequence ID" value="QDT99468.1"/>
    <property type="molecule type" value="Genomic_DNA"/>
</dbReference>
<evidence type="ECO:0000313" key="2">
    <source>
        <dbReference type="Proteomes" id="UP000318704"/>
    </source>
</evidence>
<dbReference type="KEGG" id="gaw:V144x_49790"/>
<organism evidence="1 2">
    <name type="scientific">Gimesia aquarii</name>
    <dbReference type="NCBI Taxonomy" id="2527964"/>
    <lineage>
        <taxon>Bacteria</taxon>
        <taxon>Pseudomonadati</taxon>
        <taxon>Planctomycetota</taxon>
        <taxon>Planctomycetia</taxon>
        <taxon>Planctomycetales</taxon>
        <taxon>Planctomycetaceae</taxon>
        <taxon>Gimesia</taxon>
    </lineage>
</organism>
<gene>
    <name evidence="1" type="ORF">V144x_49790</name>
</gene>